<dbReference type="Gene3D" id="1.20.58.220">
    <property type="entry name" value="Phosphate transport system protein phou homolog 2, domain 2"/>
    <property type="match status" value="1"/>
</dbReference>
<evidence type="ECO:0000313" key="3">
    <source>
        <dbReference type="EMBL" id="AVH54656.1"/>
    </source>
</evidence>
<dbReference type="EMBL" id="CP026652">
    <property type="protein sequence ID" value="AVH54656.1"/>
    <property type="molecule type" value="Genomic_DNA"/>
</dbReference>
<evidence type="ECO:0000256" key="1">
    <source>
        <dbReference type="SAM" id="MobiDB-lite"/>
    </source>
</evidence>
<name>A0ABM6SJ28_9ACTN</name>
<keyword evidence="4" id="KW-1185">Reference proteome</keyword>
<protein>
    <recommendedName>
        <fullName evidence="2">PhoU domain-containing protein</fullName>
    </recommendedName>
</protein>
<dbReference type="InterPro" id="IPR026022">
    <property type="entry name" value="PhoU_dom"/>
</dbReference>
<organism evidence="3 4">
    <name type="scientific">Streptomyces dengpaensis</name>
    <dbReference type="NCBI Taxonomy" id="2049881"/>
    <lineage>
        <taxon>Bacteria</taxon>
        <taxon>Bacillati</taxon>
        <taxon>Actinomycetota</taxon>
        <taxon>Actinomycetes</taxon>
        <taxon>Kitasatosporales</taxon>
        <taxon>Streptomycetaceae</taxon>
        <taxon>Streptomyces</taxon>
    </lineage>
</organism>
<reference evidence="3 4" key="1">
    <citation type="submission" date="2018-02" db="EMBL/GenBank/DDBJ databases">
        <title>Complete genome sequence of Streptomyces dengpaensis, the producer of angucyclines.</title>
        <authorList>
            <person name="Yumei L."/>
        </authorList>
    </citation>
    <scope>NUCLEOTIDE SEQUENCE [LARGE SCALE GENOMIC DNA]</scope>
    <source>
        <strain evidence="3 4">XZHG99</strain>
    </source>
</reference>
<accession>A0ABM6SJ28</accession>
<evidence type="ECO:0000313" key="4">
    <source>
        <dbReference type="Proteomes" id="UP000238413"/>
    </source>
</evidence>
<dbReference type="SUPFAM" id="SSF109755">
    <property type="entry name" value="PhoU-like"/>
    <property type="match status" value="1"/>
</dbReference>
<feature type="region of interest" description="Disordered" evidence="1">
    <location>
        <begin position="55"/>
        <end position="78"/>
    </location>
</feature>
<proteinExistence type="predicted"/>
<evidence type="ECO:0000259" key="2">
    <source>
        <dbReference type="Pfam" id="PF01895"/>
    </source>
</evidence>
<dbReference type="Pfam" id="PF01895">
    <property type="entry name" value="PhoU"/>
    <property type="match status" value="1"/>
</dbReference>
<dbReference type="Proteomes" id="UP000238413">
    <property type="component" value="Chromosome"/>
</dbReference>
<feature type="domain" description="PhoU" evidence="2">
    <location>
        <begin position="16"/>
        <end position="60"/>
    </location>
</feature>
<dbReference type="InterPro" id="IPR038078">
    <property type="entry name" value="PhoU-like_sf"/>
</dbReference>
<sequence>MREAYHKELESISEGLVEMANLVGSAMGRATSALLDTDLQLAESVISAEDQVEDMQREVPDQSPAPGTESYVQQFGRGGEGRAVERELGGGARDQGVPLLFKFSGPTC</sequence>
<gene>
    <name evidence="3" type="ORF">C4B68_01130</name>
</gene>